<organism evidence="1 2">
    <name type="scientific">Exiguobacterium aurantiacum</name>
    <dbReference type="NCBI Taxonomy" id="33987"/>
    <lineage>
        <taxon>Bacteria</taxon>
        <taxon>Bacillati</taxon>
        <taxon>Bacillota</taxon>
        <taxon>Bacilli</taxon>
        <taxon>Bacillales</taxon>
        <taxon>Bacillales Family XII. Incertae Sedis</taxon>
        <taxon>Exiguobacterium</taxon>
    </lineage>
</organism>
<evidence type="ECO:0000313" key="2">
    <source>
        <dbReference type="Proteomes" id="UP000254060"/>
    </source>
</evidence>
<accession>A0A377FUA7</accession>
<dbReference type="Proteomes" id="UP000254060">
    <property type="component" value="Unassembled WGS sequence"/>
</dbReference>
<dbReference type="OrthoDB" id="2356717at2"/>
<reference evidence="1 2" key="1">
    <citation type="submission" date="2018-06" db="EMBL/GenBank/DDBJ databases">
        <authorList>
            <consortium name="Pathogen Informatics"/>
            <person name="Doyle S."/>
        </authorList>
    </citation>
    <scope>NUCLEOTIDE SEQUENCE [LARGE SCALE GENOMIC DNA]</scope>
    <source>
        <strain evidence="1 2">NCTC13163</strain>
    </source>
</reference>
<dbReference type="STRING" id="1397694.GCA_000702585_02020"/>
<dbReference type="EMBL" id="UGGP01000001">
    <property type="protein sequence ID" value="STO08154.1"/>
    <property type="molecule type" value="Genomic_DNA"/>
</dbReference>
<gene>
    <name evidence="1" type="ORF">NCTC13163_01523</name>
</gene>
<sequence length="259" mass="30674">MSHITIRLYSSVNAQRDRNWAKKHITAIHSSYVFEELLSRALSRFVESGDIRFKDPNFVGINLIHAETNHTYNTHTYDDTHHQLVTHEFTHEMFDYETYEMMLDEKEKFQQFAMVIRDVLVPLLEEQTSSSERPISDMIEYCLKQIEMNDYKLVALLNKTPKSNKKRNRIVLFKLSVSVTGASFWIEGYERGIRLFQEKVIEEIASPYAFSLYFGTSRWESDDVFIIQSDVRNWNARVDFRSGDIDIYKRVRDEGEKTR</sequence>
<name>A0A377FUA7_9BACL</name>
<proteinExistence type="predicted"/>
<dbReference type="AlphaFoldDB" id="A0A377FUA7"/>
<evidence type="ECO:0000313" key="1">
    <source>
        <dbReference type="EMBL" id="STO08154.1"/>
    </source>
</evidence>
<dbReference type="RefSeq" id="WP_029335040.1">
    <property type="nucleotide sequence ID" value="NZ_UGGP01000001.1"/>
</dbReference>
<protein>
    <submittedName>
        <fullName evidence="1">Uncharacterized protein</fullName>
    </submittedName>
</protein>